<evidence type="ECO:0000313" key="1">
    <source>
        <dbReference type="EMBL" id="MFC6866981.1"/>
    </source>
</evidence>
<reference evidence="2" key="1">
    <citation type="journal article" date="2019" name="Int. J. Syst. Evol. Microbiol.">
        <title>The Global Catalogue of Microorganisms (GCM) 10K type strain sequencing project: providing services to taxonomists for standard genome sequencing and annotation.</title>
        <authorList>
            <consortium name="The Broad Institute Genomics Platform"/>
            <consortium name="The Broad Institute Genome Sequencing Center for Infectious Disease"/>
            <person name="Wu L."/>
            <person name="Ma J."/>
        </authorList>
    </citation>
    <scope>NUCLEOTIDE SEQUENCE [LARGE SCALE GENOMIC DNA]</scope>
    <source>
        <strain evidence="2">KCTC 32255</strain>
    </source>
</reference>
<protein>
    <submittedName>
        <fullName evidence="1">Uncharacterized protein</fullName>
    </submittedName>
</protein>
<comment type="caution">
    <text evidence="1">The sequence shown here is derived from an EMBL/GenBank/DDBJ whole genome shotgun (WGS) entry which is preliminary data.</text>
</comment>
<organism evidence="1 2">
    <name type="scientific">Haloechinothrix salitolerans</name>
    <dbReference type="NCBI Taxonomy" id="926830"/>
    <lineage>
        <taxon>Bacteria</taxon>
        <taxon>Bacillati</taxon>
        <taxon>Actinomycetota</taxon>
        <taxon>Actinomycetes</taxon>
        <taxon>Pseudonocardiales</taxon>
        <taxon>Pseudonocardiaceae</taxon>
        <taxon>Haloechinothrix</taxon>
    </lineage>
</organism>
<accession>A0ABW2BVA0</accession>
<name>A0ABW2BVA0_9PSEU</name>
<dbReference type="RefSeq" id="WP_390221158.1">
    <property type="nucleotide sequence ID" value="NZ_JBHSXX010000001.1"/>
</dbReference>
<dbReference type="Proteomes" id="UP001596337">
    <property type="component" value="Unassembled WGS sequence"/>
</dbReference>
<sequence>MPTTEAIKLAPYPPPSIGPSVEVDHIDTSERVCFPALREDGGPALQVEHARSQPNVMGKALLELGERQPVHGRLTPAASGCWSLVFASLPA</sequence>
<proteinExistence type="predicted"/>
<dbReference type="EMBL" id="JBHSXX010000001">
    <property type="protein sequence ID" value="MFC6866981.1"/>
    <property type="molecule type" value="Genomic_DNA"/>
</dbReference>
<keyword evidence="2" id="KW-1185">Reference proteome</keyword>
<evidence type="ECO:0000313" key="2">
    <source>
        <dbReference type="Proteomes" id="UP001596337"/>
    </source>
</evidence>
<gene>
    <name evidence="1" type="ORF">ACFQGD_07460</name>
</gene>